<proteinExistence type="predicted"/>
<dbReference type="Proteomes" id="UP000094043">
    <property type="component" value="Chromosome 7"/>
</dbReference>
<gene>
    <name evidence="1" type="ORF">L203_105367</name>
</gene>
<reference evidence="1" key="3">
    <citation type="submission" date="2024-01" db="EMBL/GenBank/DDBJ databases">
        <authorList>
            <person name="Coelho M.A."/>
            <person name="David-Palma M."/>
            <person name="Shea T."/>
            <person name="Sun S."/>
            <person name="Cuomo C.A."/>
            <person name="Heitman J."/>
        </authorList>
    </citation>
    <scope>NUCLEOTIDE SEQUENCE</scope>
    <source>
        <strain evidence="1">CBS 7841</strain>
    </source>
</reference>
<accession>A0AAJ8JXB2</accession>
<reference evidence="1" key="2">
    <citation type="journal article" date="2022" name="Elife">
        <title>Obligate sexual reproduction of a homothallic fungus closely related to the Cryptococcus pathogenic species complex.</title>
        <authorList>
            <person name="Passer A.R."/>
            <person name="Clancey S.A."/>
            <person name="Shea T."/>
            <person name="David-Palma M."/>
            <person name="Averette A.F."/>
            <person name="Boekhout T."/>
            <person name="Porcel B.M."/>
            <person name="Nowrousian M."/>
            <person name="Cuomo C.A."/>
            <person name="Sun S."/>
            <person name="Heitman J."/>
            <person name="Coelho M.A."/>
        </authorList>
    </citation>
    <scope>NUCLEOTIDE SEQUENCE</scope>
    <source>
        <strain evidence="1">CBS 7841</strain>
    </source>
</reference>
<dbReference type="KEGG" id="cdep:91089576"/>
<reference evidence="1" key="1">
    <citation type="submission" date="2016-06" db="EMBL/GenBank/DDBJ databases">
        <authorList>
            <person name="Cuomo C."/>
            <person name="Litvintseva A."/>
            <person name="Heitman J."/>
            <person name="Chen Y."/>
            <person name="Sun S."/>
            <person name="Springer D."/>
            <person name="Dromer F."/>
            <person name="Young S."/>
            <person name="Zeng Q."/>
            <person name="Chapman S."/>
            <person name="Gujja S."/>
            <person name="Saif S."/>
            <person name="Birren B."/>
        </authorList>
    </citation>
    <scope>NUCLEOTIDE SEQUENCE</scope>
    <source>
        <strain evidence="1">CBS 7841</strain>
    </source>
</reference>
<name>A0AAJ8JXB2_9TREE</name>
<dbReference type="RefSeq" id="XP_066070832.1">
    <property type="nucleotide sequence ID" value="XM_066214735.1"/>
</dbReference>
<evidence type="ECO:0000313" key="2">
    <source>
        <dbReference type="Proteomes" id="UP000094043"/>
    </source>
</evidence>
<dbReference type="GeneID" id="91089576"/>
<dbReference type="AlphaFoldDB" id="A0AAJ8JXB2"/>
<organism evidence="1 2">
    <name type="scientific">Cryptococcus depauperatus CBS 7841</name>
    <dbReference type="NCBI Taxonomy" id="1295531"/>
    <lineage>
        <taxon>Eukaryota</taxon>
        <taxon>Fungi</taxon>
        <taxon>Dikarya</taxon>
        <taxon>Basidiomycota</taxon>
        <taxon>Agaricomycotina</taxon>
        <taxon>Tremellomycetes</taxon>
        <taxon>Tremellales</taxon>
        <taxon>Cryptococcaceae</taxon>
        <taxon>Cryptococcus</taxon>
    </lineage>
</organism>
<keyword evidence="2" id="KW-1185">Reference proteome</keyword>
<evidence type="ECO:0000313" key="1">
    <source>
        <dbReference type="EMBL" id="WVN90132.1"/>
    </source>
</evidence>
<dbReference type="EMBL" id="CP143790">
    <property type="protein sequence ID" value="WVN90132.1"/>
    <property type="molecule type" value="Genomic_DNA"/>
</dbReference>
<sequence>MYLSCTLLLTSSNKYPSRWLQRSIPVDCTHNQHPPAFNTLSIWNWNNPLIPHNTDSGGIITNINGLNVLHFDFAIGSLCFRLSEVLLCSLLRPVGVFPFRRILNFTFPLHLIQPYRRLPTTSSLPRDPLIQQKEPFTTMSLDSSYGLSEEFLKSCQEVSGTLSPWLPLTSPSTLVSSSSLTTYHVAQLKFDEDDEAYVSSAKRLSASYANATYDFYGTPSGALSVYKNGDAWPVRTFPEAWRIIREARGVHSHPMQAVWSELGERVCALLDDKQVRWTSIDVVAFAEARKRTFSPLLIWIGVKPESLAYELANTAAEAVHFLITEAGFSDFEVGFRESVVTRSVAGPKMLPFDPIKVSVPEFRKPFTPALGLSIAPFKTPHFEGTGALYLRESKDSKRVFLLTCAHVARPPPVYHNKGLARKTTSQPRERVVVLGCSGYDSVLTSMMRAIGDLDFSIRMWQNLLRRLGESEEDEDESIKKQRDKHLALVEKARWKISQTDKFHSEILKEWSTPSQRVIGEAVHVEPIEANVTPHGFSADWALIELYDNKSDWDTFPGNKMYIGGNLSLVDYDMIMFPQPEDRDKYECPVDGLQALGVIQPEEIRNPQQLDGNGESCLLVVKNGLATGTTIGRATGMESFFRIYNEHGIEETSRAIAVLPYSNKASPFSALGDSGSIVLDRDGRILGMITAGAGTAPLIDVTYVTPYWHIEQEIKKHFPESFLYEVVK</sequence>
<protein>
    <submittedName>
        <fullName evidence="1">Uncharacterized protein</fullName>
    </submittedName>
</protein>